<feature type="compositionally biased region" description="Basic residues" evidence="2">
    <location>
        <begin position="293"/>
        <end position="307"/>
    </location>
</feature>
<evidence type="ECO:0000313" key="4">
    <source>
        <dbReference type="Proteomes" id="UP001362999"/>
    </source>
</evidence>
<feature type="compositionally biased region" description="Polar residues" evidence="2">
    <location>
        <begin position="146"/>
        <end position="157"/>
    </location>
</feature>
<comment type="caution">
    <text evidence="3">The sequence shown here is derived from an EMBL/GenBank/DDBJ whole genome shotgun (WGS) entry which is preliminary data.</text>
</comment>
<organism evidence="3 4">
    <name type="scientific">Favolaschia claudopus</name>
    <dbReference type="NCBI Taxonomy" id="2862362"/>
    <lineage>
        <taxon>Eukaryota</taxon>
        <taxon>Fungi</taxon>
        <taxon>Dikarya</taxon>
        <taxon>Basidiomycota</taxon>
        <taxon>Agaricomycotina</taxon>
        <taxon>Agaricomycetes</taxon>
        <taxon>Agaricomycetidae</taxon>
        <taxon>Agaricales</taxon>
        <taxon>Marasmiineae</taxon>
        <taxon>Mycenaceae</taxon>
        <taxon>Favolaschia</taxon>
    </lineage>
</organism>
<protein>
    <submittedName>
        <fullName evidence="3">Uncharacterized protein</fullName>
    </submittedName>
</protein>
<feature type="region of interest" description="Disordered" evidence="2">
    <location>
        <begin position="494"/>
        <end position="521"/>
    </location>
</feature>
<feature type="compositionally biased region" description="Acidic residues" evidence="2">
    <location>
        <begin position="328"/>
        <end position="338"/>
    </location>
</feature>
<feature type="coiled-coil region" evidence="1">
    <location>
        <begin position="88"/>
        <end position="122"/>
    </location>
</feature>
<evidence type="ECO:0000256" key="2">
    <source>
        <dbReference type="SAM" id="MobiDB-lite"/>
    </source>
</evidence>
<keyword evidence="4" id="KW-1185">Reference proteome</keyword>
<feature type="region of interest" description="Disordered" evidence="2">
    <location>
        <begin position="571"/>
        <end position="595"/>
    </location>
</feature>
<feature type="compositionally biased region" description="Low complexity" evidence="2">
    <location>
        <begin position="27"/>
        <end position="39"/>
    </location>
</feature>
<evidence type="ECO:0000313" key="3">
    <source>
        <dbReference type="EMBL" id="KAK7007229.1"/>
    </source>
</evidence>
<feature type="region of interest" description="Disordered" evidence="2">
    <location>
        <begin position="284"/>
        <end position="352"/>
    </location>
</feature>
<accession>A0AAW0AE04</accession>
<proteinExistence type="predicted"/>
<dbReference type="AlphaFoldDB" id="A0AAW0AE04"/>
<reference evidence="3 4" key="1">
    <citation type="journal article" date="2024" name="J Genomics">
        <title>Draft genome sequencing and assembly of Favolaschia claudopus CIRM-BRFM 2984 isolated from oak limbs.</title>
        <authorList>
            <person name="Navarro D."/>
            <person name="Drula E."/>
            <person name="Chaduli D."/>
            <person name="Cazenave R."/>
            <person name="Ahrendt S."/>
            <person name="Wang J."/>
            <person name="Lipzen A."/>
            <person name="Daum C."/>
            <person name="Barry K."/>
            <person name="Grigoriev I.V."/>
            <person name="Favel A."/>
            <person name="Rosso M.N."/>
            <person name="Martin F."/>
        </authorList>
    </citation>
    <scope>NUCLEOTIDE SEQUENCE [LARGE SCALE GENOMIC DNA]</scope>
    <source>
        <strain evidence="3 4">CIRM-BRFM 2984</strain>
    </source>
</reference>
<keyword evidence="1" id="KW-0175">Coiled coil</keyword>
<dbReference type="EMBL" id="JAWWNJ010000072">
    <property type="protein sequence ID" value="KAK7007229.1"/>
    <property type="molecule type" value="Genomic_DNA"/>
</dbReference>
<feature type="region of interest" description="Disordered" evidence="2">
    <location>
        <begin position="1"/>
        <end position="46"/>
    </location>
</feature>
<feature type="compositionally biased region" description="Polar residues" evidence="2">
    <location>
        <begin position="123"/>
        <end position="134"/>
    </location>
</feature>
<dbReference type="Proteomes" id="UP001362999">
    <property type="component" value="Unassembled WGS sequence"/>
</dbReference>
<feature type="compositionally biased region" description="Basic and acidic residues" evidence="2">
    <location>
        <begin position="1"/>
        <end position="13"/>
    </location>
</feature>
<gene>
    <name evidence="3" type="ORF">R3P38DRAFT_2793086</name>
</gene>
<name>A0AAW0AE04_9AGAR</name>
<evidence type="ECO:0000256" key="1">
    <source>
        <dbReference type="SAM" id="Coils"/>
    </source>
</evidence>
<feature type="region of interest" description="Disordered" evidence="2">
    <location>
        <begin position="123"/>
        <end position="178"/>
    </location>
</feature>
<sequence>MGPDEQYRHHRDDESAEDLLLSPRFLSNDSASSASTSSNPTFEFLESNGPQLHWEEGSPSLDYESLLADVLNTSQNPTQEKQAFVHRVQLQNQQIEMLQRQNTFLQNQNDTLLQTIAALSQRPASSPAIPQSRTPLGPLDQHQYPKVSTWQRGSYTDLQKPDGVTGSSKTAPDGRDYKPTSFLFAEDADGNLPSGDDVAGMKAAASDIFTDLAQQGFLYDPKAGWKQTGLKVKTLFYAALEQKYPNLRLCSNNWKADYVATYTYSNWKGSHGRKHFKPSVKIEEDMLESSPSPKKRLTKAPTKRKHTPVAEERTARKKSRTKAPDPPADQDSDSDSDNEPAPPVSKPSAKKVTLGNPLSVLASLQIKYAKANEQSQSELDRTVQECAHHYLLYTAHSFAPVISRPAKKSPTTAASIAPSSDVAAATGSPATTAPASAATTASATALASTIASASTTAWTSTLASGSAPPIMPAAPSSKPIAAAVLPPASAHLAPSPDLTTVSPRSARHLTPPSVSHTVRPGVSPQFTTAPPSQNSFMSSNNPLDALALVAVNASAGNQFISVTPPSASFANTVNPSPSHAPQPVVPTKKKKSSGPTARALCKQEWERKNPQGTAKIFGDYWKSLDAAEKEKWKVRETQAAQALAQVCSMFCFGHCIGRAIRLNNIMIFDLALDSGTCGAGELEHGSREVQSED</sequence>